<dbReference type="InterPro" id="IPR012910">
    <property type="entry name" value="Plug_dom"/>
</dbReference>
<dbReference type="SUPFAM" id="SSF49464">
    <property type="entry name" value="Carboxypeptidase regulatory domain-like"/>
    <property type="match status" value="1"/>
</dbReference>
<dbReference type="Proteomes" id="UP000309872">
    <property type="component" value="Unassembled WGS sequence"/>
</dbReference>
<keyword evidence="7 8" id="KW-0998">Cell outer membrane</keyword>
<evidence type="ECO:0000256" key="4">
    <source>
        <dbReference type="ARBA" id="ARBA00022692"/>
    </source>
</evidence>
<dbReference type="InterPro" id="IPR023996">
    <property type="entry name" value="TonB-dep_OMP_SusC/RagA"/>
</dbReference>
<dbReference type="InterPro" id="IPR023997">
    <property type="entry name" value="TonB-dep_OMP_SusC/RagA_CS"/>
</dbReference>
<dbReference type="InterPro" id="IPR037066">
    <property type="entry name" value="Plug_dom_sf"/>
</dbReference>
<feature type="domain" description="TonB-dependent receptor plug" evidence="12">
    <location>
        <begin position="122"/>
        <end position="227"/>
    </location>
</feature>
<keyword evidence="5 9" id="KW-0798">TonB box</keyword>
<comment type="similarity">
    <text evidence="8 9">Belongs to the TonB-dependent receptor family.</text>
</comment>
<keyword evidence="14" id="KW-1185">Reference proteome</keyword>
<dbReference type="Pfam" id="PF13715">
    <property type="entry name" value="CarbopepD_reg_2"/>
    <property type="match status" value="1"/>
</dbReference>
<evidence type="ECO:0000256" key="7">
    <source>
        <dbReference type="ARBA" id="ARBA00023237"/>
    </source>
</evidence>
<dbReference type="NCBIfam" id="TIGR04057">
    <property type="entry name" value="SusC_RagA_signa"/>
    <property type="match status" value="1"/>
</dbReference>
<dbReference type="OrthoDB" id="9768177at2"/>
<keyword evidence="2 8" id="KW-0813">Transport</keyword>
<evidence type="ECO:0000256" key="2">
    <source>
        <dbReference type="ARBA" id="ARBA00022448"/>
    </source>
</evidence>
<feature type="signal peptide" evidence="10">
    <location>
        <begin position="1"/>
        <end position="28"/>
    </location>
</feature>
<evidence type="ECO:0000256" key="3">
    <source>
        <dbReference type="ARBA" id="ARBA00022452"/>
    </source>
</evidence>
<dbReference type="Gene3D" id="2.60.40.1120">
    <property type="entry name" value="Carboxypeptidase-like, regulatory domain"/>
    <property type="match status" value="1"/>
</dbReference>
<evidence type="ECO:0000256" key="6">
    <source>
        <dbReference type="ARBA" id="ARBA00023136"/>
    </source>
</evidence>
<evidence type="ECO:0000259" key="11">
    <source>
        <dbReference type="Pfam" id="PF00593"/>
    </source>
</evidence>
<name>A0A4U0H9B0_9SPHI</name>
<dbReference type="EMBL" id="SUKA01000001">
    <property type="protein sequence ID" value="TJY68421.1"/>
    <property type="molecule type" value="Genomic_DNA"/>
</dbReference>
<comment type="subcellular location">
    <subcellularLocation>
        <location evidence="1 8">Cell outer membrane</location>
        <topology evidence="1 8">Multi-pass membrane protein</topology>
    </subcellularLocation>
</comment>
<dbReference type="PROSITE" id="PS52016">
    <property type="entry name" value="TONB_DEPENDENT_REC_3"/>
    <property type="match status" value="1"/>
</dbReference>
<dbReference type="Pfam" id="PF07715">
    <property type="entry name" value="Plug"/>
    <property type="match status" value="1"/>
</dbReference>
<comment type="caution">
    <text evidence="13">The sequence shown here is derived from an EMBL/GenBank/DDBJ whole genome shotgun (WGS) entry which is preliminary data.</text>
</comment>
<protein>
    <submittedName>
        <fullName evidence="13">TonB-dependent receptor</fullName>
    </submittedName>
</protein>
<dbReference type="RefSeq" id="WP_136819287.1">
    <property type="nucleotide sequence ID" value="NZ_BMJX01000001.1"/>
</dbReference>
<sequence length="1118" mass="122712">MEKINVLRKERLIFLLFSFLMMSSWTFAQTTGISGQVKDKSGEPIIGANIKVKGGTIGTTTDANGNFTLSEAPVGSILVVSYTGYNTQEFPTNGRTTVSITIESEDQALDEVVVIGYQTVRRRDLTGSVASVGGKELATAPVINVAQALQGKLPGVNVMSQDGRPNANVSIRIRGGGSISQSNEPLVLIDGIPGNIADIPSDMVASVDILKDASSTAIYGARGANGVVLITTKRAKAGKSTITYSGFGKYNTPTGYMDALNPYDYLAFKWAMLDAYEELDYVTPFKELFAIGDQKGANTAGIDAYRNVQPYNLQQELYGSSFSHNHDLSISGGTEMTKILVAASYMDEAGMKLMSNSRRASAFFKIDQKISDKLNFNMDLRYTDRRNQGNEGTTSGAGSILSSAYRFRPIAISDILGNTDLLAHATLGEEASVMYGVTNPVNRTKDIDNLAFEQNFLGTAGARWNILENLSYFSELTLSRRYTKDRNWQGSTTDPNFFVSSGTMETMDRVIYAGNADSRRGDRWGLRWTNTLNYDVLQNNTHRLTILGGQEVTTGGGSDMRINALRFPSNFKKENAFAMMNQFDSSIATNMTVITSEVTPGRILSYFGRANYSLLDRYLFTATIRADGSSKFSPEHQWGYFPAAAVAWRISNESFLKGQSWINDLKLRASYGEVGNDAIDPNQWNQLWIAETDPRSQGALNNLLQPSYDLASQQFANRNLKWETTVTRNLGLDFTLFDNRLSGMIEVYNNNTRDLLMLTDIPSITGFNTSYANVGQTSNKGIELSLSGTIFSNNDWNISAGGNINFNNPNVDFLAEGVQSAYGTQFLQSNLPNNDYLLEEGKPVGIVMGYKTTGRGFYETSDFAYDTATDSYTLNDGIPDLSPQFVAHHKGVVPAGQQAYPGMPKFVDTDGNGIIDTKDYVEIGNMTPKHTGGLNLNVSYKRIDLAAYFNWSYGNQIYNANKLATLYNGNKGGGLYGNKLDIVNDGYKVYDIDANGDLARVTTPAALEALNQHATLPLTYMHQGYVSDIGIEDGSYLRLNTLTLGYNMPSQWLSKVGMSSLRIYGTVFNVATLTGYSGIDPEVNANPNINNARYPTPGFDWGAYPRPRQYTFGLNASF</sequence>
<evidence type="ECO:0000259" key="12">
    <source>
        <dbReference type="Pfam" id="PF07715"/>
    </source>
</evidence>
<dbReference type="AlphaFoldDB" id="A0A4U0H9B0"/>
<keyword evidence="3 8" id="KW-1134">Transmembrane beta strand</keyword>
<accession>A0A4U0H9B0</accession>
<evidence type="ECO:0000256" key="9">
    <source>
        <dbReference type="RuleBase" id="RU003357"/>
    </source>
</evidence>
<keyword evidence="4 8" id="KW-0812">Transmembrane</keyword>
<keyword evidence="6 8" id="KW-0472">Membrane</keyword>
<dbReference type="Gene3D" id="2.40.170.20">
    <property type="entry name" value="TonB-dependent receptor, beta-barrel domain"/>
    <property type="match status" value="1"/>
</dbReference>
<gene>
    <name evidence="13" type="ORF">FAZ19_03970</name>
</gene>
<dbReference type="GO" id="GO:0009279">
    <property type="term" value="C:cell outer membrane"/>
    <property type="evidence" value="ECO:0007669"/>
    <property type="project" value="UniProtKB-SubCell"/>
</dbReference>
<reference evidence="13 14" key="1">
    <citation type="submission" date="2019-04" db="EMBL/GenBank/DDBJ databases">
        <title>Sphingobacterium olei sp. nov., isolated from oil-contaminated soil.</title>
        <authorList>
            <person name="Liu B."/>
        </authorList>
    </citation>
    <scope>NUCLEOTIDE SEQUENCE [LARGE SCALE GENOMIC DNA]</scope>
    <source>
        <strain evidence="13 14">Y3L14</strain>
    </source>
</reference>
<dbReference type="InterPro" id="IPR018247">
    <property type="entry name" value="EF_Hand_1_Ca_BS"/>
</dbReference>
<feature type="chain" id="PRO_5021035156" evidence="10">
    <location>
        <begin position="29"/>
        <end position="1118"/>
    </location>
</feature>
<dbReference type="Pfam" id="PF00593">
    <property type="entry name" value="TonB_dep_Rec_b-barrel"/>
    <property type="match status" value="1"/>
</dbReference>
<dbReference type="InterPro" id="IPR039426">
    <property type="entry name" value="TonB-dep_rcpt-like"/>
</dbReference>
<dbReference type="InterPro" id="IPR008969">
    <property type="entry name" value="CarboxyPept-like_regulatory"/>
</dbReference>
<evidence type="ECO:0000256" key="5">
    <source>
        <dbReference type="ARBA" id="ARBA00023077"/>
    </source>
</evidence>
<dbReference type="PROSITE" id="PS00018">
    <property type="entry name" value="EF_HAND_1"/>
    <property type="match status" value="1"/>
</dbReference>
<dbReference type="SUPFAM" id="SSF56935">
    <property type="entry name" value="Porins"/>
    <property type="match status" value="1"/>
</dbReference>
<keyword evidence="10" id="KW-0732">Signal</keyword>
<keyword evidence="13" id="KW-0675">Receptor</keyword>
<dbReference type="Gene3D" id="2.170.130.10">
    <property type="entry name" value="TonB-dependent receptor, plug domain"/>
    <property type="match status" value="1"/>
</dbReference>
<dbReference type="InterPro" id="IPR000531">
    <property type="entry name" value="Beta-barrel_TonB"/>
</dbReference>
<feature type="domain" description="TonB-dependent receptor-like beta-barrel" evidence="11">
    <location>
        <begin position="450"/>
        <end position="876"/>
    </location>
</feature>
<evidence type="ECO:0000256" key="8">
    <source>
        <dbReference type="PROSITE-ProRule" id="PRU01360"/>
    </source>
</evidence>
<evidence type="ECO:0000313" key="14">
    <source>
        <dbReference type="Proteomes" id="UP000309872"/>
    </source>
</evidence>
<evidence type="ECO:0000256" key="1">
    <source>
        <dbReference type="ARBA" id="ARBA00004571"/>
    </source>
</evidence>
<evidence type="ECO:0000313" key="13">
    <source>
        <dbReference type="EMBL" id="TJY68421.1"/>
    </source>
</evidence>
<dbReference type="InterPro" id="IPR036942">
    <property type="entry name" value="Beta-barrel_TonB_sf"/>
</dbReference>
<evidence type="ECO:0000256" key="10">
    <source>
        <dbReference type="SAM" id="SignalP"/>
    </source>
</evidence>
<organism evidence="13 14">
    <name type="scientific">Sphingobacterium alkalisoli</name>
    <dbReference type="NCBI Taxonomy" id="1874115"/>
    <lineage>
        <taxon>Bacteria</taxon>
        <taxon>Pseudomonadati</taxon>
        <taxon>Bacteroidota</taxon>
        <taxon>Sphingobacteriia</taxon>
        <taxon>Sphingobacteriales</taxon>
        <taxon>Sphingobacteriaceae</taxon>
        <taxon>Sphingobacterium</taxon>
    </lineage>
</organism>
<dbReference type="NCBIfam" id="TIGR04056">
    <property type="entry name" value="OMP_RagA_SusC"/>
    <property type="match status" value="1"/>
</dbReference>
<proteinExistence type="inferred from homology"/>